<feature type="repeat" description="WD" evidence="3">
    <location>
        <begin position="232"/>
        <end position="273"/>
    </location>
</feature>
<dbReference type="InterPro" id="IPR019775">
    <property type="entry name" value="WD40_repeat_CS"/>
</dbReference>
<gene>
    <name evidence="5" type="ORF">D9611_013903</name>
</gene>
<dbReference type="AlphaFoldDB" id="A0A8H5B847"/>
<feature type="region of interest" description="Disordered" evidence="4">
    <location>
        <begin position="448"/>
        <end position="508"/>
    </location>
</feature>
<dbReference type="OrthoDB" id="308449at2759"/>
<dbReference type="InterPro" id="IPR051959">
    <property type="entry name" value="PAK1-Kinase_Regulator"/>
</dbReference>
<proteinExistence type="predicted"/>
<dbReference type="InterPro" id="IPR015943">
    <property type="entry name" value="WD40/YVTN_repeat-like_dom_sf"/>
</dbReference>
<accession>A0A8H5B847</accession>
<keyword evidence="2" id="KW-0677">Repeat</keyword>
<dbReference type="InterPro" id="IPR001680">
    <property type="entry name" value="WD40_rpt"/>
</dbReference>
<evidence type="ECO:0000256" key="2">
    <source>
        <dbReference type="ARBA" id="ARBA00022737"/>
    </source>
</evidence>
<evidence type="ECO:0000313" key="5">
    <source>
        <dbReference type="EMBL" id="KAF5318375.1"/>
    </source>
</evidence>
<dbReference type="PANTHER" id="PTHR44675">
    <property type="entry name" value="PAK1 INTERACTING PROTEIN 1"/>
    <property type="match status" value="1"/>
</dbReference>
<evidence type="ECO:0000313" key="6">
    <source>
        <dbReference type="Proteomes" id="UP000541558"/>
    </source>
</evidence>
<sequence>MPKPNNSGARDAIKFLKKARGEDKPKAAERAQKRARIASPPPSSSSKSKAAAAASKGKAPAKGKAAAGPSTSKPKASVATPAPKPTTSTTKGKGKSPKTPAEEKPAPLPSTFKVVAGSYEKLLYGLSGSTSVTEEGKLEFHMKPMFMFPAHVSCIKSVAASPQGGKWLATGSADEIIKIWDLRRKKEVGGLMHHEGSITHLSFPSRSFLLSASEDGTLCIFRARDWAVLRALKGHKGRVNAIAVHPSGKVALSVGRDRTLRMWDLMRGKGVASTKIGKEGETCQWSTDGSLFAVQAGSSIDIYSSTMELLHIINHPARLHDLRFCKRVNGEGELLFVAAEDKEVSIYAVHEDKTKEPTLFAQLVGHENRVKQLRTLEISLPEKSGRSSTTIVSTVSSDGNIHVYDINDIPNVSEAKEIVKVSPVATYSTNGTRLTCLTLADGDVEGVEVGGKRKRSEEEEDDEEDDEDEDDELELDEEEEVVDEEDGEFGSGWEDEEEEEGEAEVESD</sequence>
<feature type="region of interest" description="Disordered" evidence="4">
    <location>
        <begin position="1"/>
        <end position="109"/>
    </location>
</feature>
<dbReference type="PROSITE" id="PS00678">
    <property type="entry name" value="WD_REPEATS_1"/>
    <property type="match status" value="2"/>
</dbReference>
<dbReference type="Proteomes" id="UP000541558">
    <property type="component" value="Unassembled WGS sequence"/>
</dbReference>
<dbReference type="PROSITE" id="PS50294">
    <property type="entry name" value="WD_REPEATS_REGION"/>
    <property type="match status" value="2"/>
</dbReference>
<dbReference type="Gene3D" id="2.130.10.10">
    <property type="entry name" value="YVTN repeat-like/Quinoprotein amine dehydrogenase"/>
    <property type="match status" value="2"/>
</dbReference>
<protein>
    <recommendedName>
        <fullName evidence="7">WD40 repeat-like protein</fullName>
    </recommendedName>
</protein>
<feature type="compositionally biased region" description="Acidic residues" evidence="4">
    <location>
        <begin position="458"/>
        <end position="508"/>
    </location>
</feature>
<keyword evidence="6" id="KW-1185">Reference proteome</keyword>
<evidence type="ECO:0000256" key="3">
    <source>
        <dbReference type="PROSITE-ProRule" id="PRU00221"/>
    </source>
</evidence>
<dbReference type="Pfam" id="PF00400">
    <property type="entry name" value="WD40"/>
    <property type="match status" value="3"/>
</dbReference>
<dbReference type="PROSITE" id="PS50082">
    <property type="entry name" value="WD_REPEATS_2"/>
    <property type="match status" value="2"/>
</dbReference>
<dbReference type="InterPro" id="IPR036322">
    <property type="entry name" value="WD40_repeat_dom_sf"/>
</dbReference>
<evidence type="ECO:0000256" key="1">
    <source>
        <dbReference type="ARBA" id="ARBA00022574"/>
    </source>
</evidence>
<feature type="repeat" description="WD" evidence="3">
    <location>
        <begin position="148"/>
        <end position="190"/>
    </location>
</feature>
<organism evidence="5 6">
    <name type="scientific">Ephemerocybe angulata</name>
    <dbReference type="NCBI Taxonomy" id="980116"/>
    <lineage>
        <taxon>Eukaryota</taxon>
        <taxon>Fungi</taxon>
        <taxon>Dikarya</taxon>
        <taxon>Basidiomycota</taxon>
        <taxon>Agaricomycotina</taxon>
        <taxon>Agaricomycetes</taxon>
        <taxon>Agaricomycetidae</taxon>
        <taxon>Agaricales</taxon>
        <taxon>Agaricineae</taxon>
        <taxon>Psathyrellaceae</taxon>
        <taxon>Ephemerocybe</taxon>
    </lineage>
</organism>
<dbReference type="PANTHER" id="PTHR44675:SF1">
    <property type="entry name" value="P21-ACTIVATED PROTEIN KINASE-INTERACTING PROTEIN 1"/>
    <property type="match status" value="1"/>
</dbReference>
<evidence type="ECO:0008006" key="7">
    <source>
        <dbReference type="Google" id="ProtNLM"/>
    </source>
</evidence>
<evidence type="ECO:0000256" key="4">
    <source>
        <dbReference type="SAM" id="MobiDB-lite"/>
    </source>
</evidence>
<name>A0A8H5B847_9AGAR</name>
<dbReference type="SMART" id="SM00320">
    <property type="entry name" value="WD40"/>
    <property type="match status" value="5"/>
</dbReference>
<comment type="caution">
    <text evidence="5">The sequence shown here is derived from an EMBL/GenBank/DDBJ whole genome shotgun (WGS) entry which is preliminary data.</text>
</comment>
<keyword evidence="1 3" id="KW-0853">WD repeat</keyword>
<feature type="compositionally biased region" description="Low complexity" evidence="4">
    <location>
        <begin position="44"/>
        <end position="91"/>
    </location>
</feature>
<dbReference type="EMBL" id="JAACJK010000178">
    <property type="protein sequence ID" value="KAF5318375.1"/>
    <property type="molecule type" value="Genomic_DNA"/>
</dbReference>
<feature type="compositionally biased region" description="Basic and acidic residues" evidence="4">
    <location>
        <begin position="11"/>
        <end position="32"/>
    </location>
</feature>
<dbReference type="SUPFAM" id="SSF50978">
    <property type="entry name" value="WD40 repeat-like"/>
    <property type="match status" value="1"/>
</dbReference>
<reference evidence="5 6" key="1">
    <citation type="journal article" date="2020" name="ISME J.">
        <title>Uncovering the hidden diversity of litter-decomposition mechanisms in mushroom-forming fungi.</title>
        <authorList>
            <person name="Floudas D."/>
            <person name="Bentzer J."/>
            <person name="Ahren D."/>
            <person name="Johansson T."/>
            <person name="Persson P."/>
            <person name="Tunlid A."/>
        </authorList>
    </citation>
    <scope>NUCLEOTIDE SEQUENCE [LARGE SCALE GENOMIC DNA]</scope>
    <source>
        <strain evidence="5 6">CBS 175.51</strain>
    </source>
</reference>